<evidence type="ECO:0000256" key="1">
    <source>
        <dbReference type="SAM" id="MobiDB-lite"/>
    </source>
</evidence>
<dbReference type="AlphaFoldDB" id="A0AAD5MQI4"/>
<sequence>MMMGHSYYGSYVDDEWRKFRGPTFRELLAFAAKKEHSLIRKVDLCTTAQLSALVVGASVYEVLTDLPEQSAVVLRAMETVKRKQTKLNKDNIHKWMNANLPSKSSPPVNNKRFMKNGDMRLFLARYPFRILDNAVFRSFIPNVKRFLIAHLFQFRGNDMLYSKAPDFPLEEDLPHFINVLGTQRQLERNYPHLARMKQEMIVNVTHFALTYCLDWICEVCILTCNRSGYVTYGYPYVEKRKKNKEGGKSGQETADSLASDPEISKKRQAEAIGAEQDGNPHCLSTDAELPNTNVPSGDEPGTSSAIRVNVEEAEAAGSSINKPTAPTYQQSSLVETEAQPTSSKVSPSGNILATKDLTAQNDWSDLVDAALSDPDLPSQYKTMIRCLVDSNNDLKNVYASMKALKS</sequence>
<feature type="region of interest" description="Disordered" evidence="1">
    <location>
        <begin position="242"/>
        <end position="349"/>
    </location>
</feature>
<dbReference type="EMBL" id="JAHQIW010004523">
    <property type="protein sequence ID" value="KAJ1362717.1"/>
    <property type="molecule type" value="Genomic_DNA"/>
</dbReference>
<accession>A0AAD5MQI4</accession>
<keyword evidence="3" id="KW-1185">Reference proteome</keyword>
<organism evidence="2 3">
    <name type="scientific">Parelaphostrongylus tenuis</name>
    <name type="common">Meningeal worm</name>
    <dbReference type="NCBI Taxonomy" id="148309"/>
    <lineage>
        <taxon>Eukaryota</taxon>
        <taxon>Metazoa</taxon>
        <taxon>Ecdysozoa</taxon>
        <taxon>Nematoda</taxon>
        <taxon>Chromadorea</taxon>
        <taxon>Rhabditida</taxon>
        <taxon>Rhabditina</taxon>
        <taxon>Rhabditomorpha</taxon>
        <taxon>Strongyloidea</taxon>
        <taxon>Metastrongylidae</taxon>
        <taxon>Parelaphostrongylus</taxon>
    </lineage>
</organism>
<reference evidence="2" key="1">
    <citation type="submission" date="2021-06" db="EMBL/GenBank/DDBJ databases">
        <title>Parelaphostrongylus tenuis whole genome reference sequence.</title>
        <authorList>
            <person name="Garwood T.J."/>
            <person name="Larsen P.A."/>
            <person name="Fountain-Jones N.M."/>
            <person name="Garbe J.R."/>
            <person name="Macchietto M.G."/>
            <person name="Kania S.A."/>
            <person name="Gerhold R.W."/>
            <person name="Richards J.E."/>
            <person name="Wolf T.M."/>
        </authorList>
    </citation>
    <scope>NUCLEOTIDE SEQUENCE</scope>
    <source>
        <strain evidence="2">MNPRO001-30</strain>
        <tissue evidence="2">Meninges</tissue>
    </source>
</reference>
<feature type="compositionally biased region" description="Polar residues" evidence="1">
    <location>
        <begin position="318"/>
        <end position="349"/>
    </location>
</feature>
<protein>
    <submittedName>
        <fullName evidence="2">Uncharacterized protein</fullName>
    </submittedName>
</protein>
<comment type="caution">
    <text evidence="2">The sequence shown here is derived from an EMBL/GenBank/DDBJ whole genome shotgun (WGS) entry which is preliminary data.</text>
</comment>
<proteinExistence type="predicted"/>
<dbReference type="Proteomes" id="UP001196413">
    <property type="component" value="Unassembled WGS sequence"/>
</dbReference>
<name>A0AAD5MQI4_PARTN</name>
<evidence type="ECO:0000313" key="2">
    <source>
        <dbReference type="EMBL" id="KAJ1362717.1"/>
    </source>
</evidence>
<evidence type="ECO:0000313" key="3">
    <source>
        <dbReference type="Proteomes" id="UP001196413"/>
    </source>
</evidence>
<feature type="compositionally biased region" description="Polar residues" evidence="1">
    <location>
        <begin position="290"/>
        <end position="306"/>
    </location>
</feature>
<gene>
    <name evidence="2" type="ORF">KIN20_022376</name>
</gene>